<evidence type="ECO:0000313" key="2">
    <source>
        <dbReference type="EMBL" id="AOM63391.1"/>
    </source>
</evidence>
<dbReference type="Pfam" id="PF13455">
    <property type="entry name" value="MUG113"/>
    <property type="match status" value="1"/>
</dbReference>
<keyword evidence="3" id="KW-1185">Reference proteome</keyword>
<reference evidence="2 3" key="1">
    <citation type="submission" date="2016-03" db="EMBL/GenBank/DDBJ databases">
        <title>Genome sequences of a Phycodnavirus, Heterosigma akashiwo virus strain 53.</title>
        <authorList>
            <person name="Ueki S."/>
            <person name="Ogura Y."/>
            <person name="Hayashi T."/>
        </authorList>
    </citation>
    <scope>NUCLEOTIDE SEQUENCE [LARGE SCALE GENOMIC DNA]</scope>
    <source>
        <strain evidence="2">HaV53</strain>
    </source>
</reference>
<dbReference type="Proteomes" id="UP000232488">
    <property type="component" value="Segment"/>
</dbReference>
<evidence type="ECO:0000259" key="1">
    <source>
        <dbReference type="SMART" id="SM00974"/>
    </source>
</evidence>
<dbReference type="OrthoDB" id="39817at10239"/>
<name>A0A1C9C528_HAV01</name>
<organism evidence="2 3">
    <name type="scientific">Heterosigma akashiwo virus 01</name>
    <name type="common">HaV01</name>
    <dbReference type="NCBI Taxonomy" id="97195"/>
    <lineage>
        <taxon>Viruses</taxon>
        <taxon>Varidnaviria</taxon>
        <taxon>Bamfordvirae</taxon>
        <taxon>Nucleocytoviricota</taxon>
        <taxon>Megaviricetes</taxon>
        <taxon>Algavirales</taxon>
        <taxon>Phycodnaviridae</taxon>
        <taxon>Raphidovirus</taxon>
        <taxon>Raphidovirus japonicum</taxon>
    </lineage>
</organism>
<gene>
    <name evidence="2" type="primary">HaV53_ORF60</name>
</gene>
<accession>A0A1C9C528</accession>
<dbReference type="GeneID" id="37618441"/>
<evidence type="ECO:0000313" key="3">
    <source>
        <dbReference type="Proteomes" id="UP000232488"/>
    </source>
</evidence>
<feature type="domain" description="Bacteriophage T5 Orf172 DNA-binding" evidence="1">
    <location>
        <begin position="179"/>
        <end position="256"/>
    </location>
</feature>
<dbReference type="SMART" id="SM00974">
    <property type="entry name" value="T5orf172"/>
    <property type="match status" value="1"/>
</dbReference>
<sequence length="263" mass="32686">MNEFNIFIQKNNYNIDDKYLDFLWNSYYKNNTKWITIDDEMIKYITGFIGDVKSREFYNKKKDLKTYIHRNYIENEDYVEKKSQDIKQHGGQNKKYISMHIDAFKGLLMKRDKRIREYFSQIEHLLYKFYRTKCDNYEKELNELRNMNHIKIFTFEQDKKHVMLDCNINIGYVYFIYEENNYKYFKIGFTKKTVIMRLKQLQTGNRRKLYIYEIIKTYNPRLLEYSLHLILRKYRIDKTEWFNINCDVINNLITNMSYYKKIK</sequence>
<dbReference type="KEGG" id="vg:37618441"/>
<organismHost>
    <name type="scientific">Heterosigma akashiwo</name>
    <name type="common">Chromophytic alga</name>
    <name type="synonym">Heterosigma carterae</name>
    <dbReference type="NCBI Taxonomy" id="2829"/>
</organismHost>
<proteinExistence type="predicted"/>
<protein>
    <recommendedName>
        <fullName evidence="1">Bacteriophage T5 Orf172 DNA-binding domain-containing protein</fullName>
    </recommendedName>
</protein>
<dbReference type="RefSeq" id="YP_009507457.1">
    <property type="nucleotide sequence ID" value="NC_038553.1"/>
</dbReference>
<dbReference type="InterPro" id="IPR018306">
    <property type="entry name" value="Phage_T5_Orf172_DNA-bd"/>
</dbReference>
<dbReference type="EMBL" id="KX008963">
    <property type="protein sequence ID" value="AOM63391.1"/>
    <property type="molecule type" value="Genomic_DNA"/>
</dbReference>